<dbReference type="SUPFAM" id="SSF56176">
    <property type="entry name" value="FAD-binding/transporter-associated domain-like"/>
    <property type="match status" value="1"/>
</dbReference>
<dbReference type="InterPro" id="IPR016169">
    <property type="entry name" value="FAD-bd_PCMH_sub2"/>
</dbReference>
<dbReference type="GO" id="GO:0071949">
    <property type="term" value="F:FAD binding"/>
    <property type="evidence" value="ECO:0007669"/>
    <property type="project" value="InterPro"/>
</dbReference>
<proteinExistence type="predicted"/>
<dbReference type="AlphaFoldDB" id="A0A3B0XCD0"/>
<organism evidence="2">
    <name type="scientific">hydrothermal vent metagenome</name>
    <dbReference type="NCBI Taxonomy" id="652676"/>
    <lineage>
        <taxon>unclassified sequences</taxon>
        <taxon>metagenomes</taxon>
        <taxon>ecological metagenomes</taxon>
    </lineage>
</organism>
<dbReference type="EMBL" id="UOFI01000071">
    <property type="protein sequence ID" value="VAW65925.1"/>
    <property type="molecule type" value="Genomic_DNA"/>
</dbReference>
<gene>
    <name evidence="2" type="ORF">MNBD_GAMMA09-226</name>
</gene>
<evidence type="ECO:0000259" key="1">
    <source>
        <dbReference type="PROSITE" id="PS51387"/>
    </source>
</evidence>
<dbReference type="Gene3D" id="3.30.465.10">
    <property type="match status" value="1"/>
</dbReference>
<dbReference type="PANTHER" id="PTHR43762:SF1">
    <property type="entry name" value="D-ARABINONO-1,4-LACTONE OXIDASE"/>
    <property type="match status" value="1"/>
</dbReference>
<dbReference type="PANTHER" id="PTHR43762">
    <property type="entry name" value="L-GULONOLACTONE OXIDASE"/>
    <property type="match status" value="1"/>
</dbReference>
<dbReference type="InterPro" id="IPR016166">
    <property type="entry name" value="FAD-bd_PCMH"/>
</dbReference>
<dbReference type="PROSITE" id="PS51387">
    <property type="entry name" value="FAD_PCMH"/>
    <property type="match status" value="1"/>
</dbReference>
<dbReference type="InterPro" id="IPR010031">
    <property type="entry name" value="FAD_lactone_oxidase-like"/>
</dbReference>
<name>A0A3B0XCD0_9ZZZZ</name>
<dbReference type="InterPro" id="IPR006094">
    <property type="entry name" value="Oxid_FAD_bind_N"/>
</dbReference>
<protein>
    <recommendedName>
        <fullName evidence="1">FAD-binding PCMH-type domain-containing protein</fullName>
    </recommendedName>
</protein>
<feature type="domain" description="FAD-binding PCMH-type" evidence="1">
    <location>
        <begin position="4"/>
        <end position="177"/>
    </location>
</feature>
<accession>A0A3B0XCD0</accession>
<sequence length="434" mass="48599">MQLSGWGRYPVIESLPISPFTASLAQKTIASAEYSQLIPRGLGRSYGDSSLGAQVLQTTYLNHILAFDSSQGLVRCQAGVSLDDLLNTFVPHGWFLNVTPGTRYVSIGGAIASDVHGKNHHIDGCFSQYIKSLLILTASGESIQCSSELNTELFYATCGGMGLTGLILEAEIYLKPIESSYIDEKIIKTSNLEHTIELFEEYENTTYSVAWIDCLASGAKLGRSLLMLGEHSRHGGLDIKTGSGLSVPLDMPSALLNSYSVSAFNALYYHRIRHAEITHQVHYQPFFYPLDAIQNWNKLYGKNGFTQYQFVIPKDAGLKGMTEILNRIVASKRGSFLAVLKAFGENNRNYLSFPMKGYTLALDFKIDRQLFSFLDELDRIVLDYGGRVYLTKDVRLSEENFKNSYNNWQKFVDVRRKYNADKLFNSLQSTRLGI</sequence>
<reference evidence="2" key="1">
    <citation type="submission" date="2018-06" db="EMBL/GenBank/DDBJ databases">
        <authorList>
            <person name="Zhirakovskaya E."/>
        </authorList>
    </citation>
    <scope>NUCLEOTIDE SEQUENCE</scope>
</reference>
<dbReference type="InterPro" id="IPR036318">
    <property type="entry name" value="FAD-bd_PCMH-like_sf"/>
</dbReference>
<dbReference type="Pfam" id="PF01565">
    <property type="entry name" value="FAD_binding_4"/>
    <property type="match status" value="1"/>
</dbReference>
<evidence type="ECO:0000313" key="2">
    <source>
        <dbReference type="EMBL" id="VAW65925.1"/>
    </source>
</evidence>
<dbReference type="GO" id="GO:0016899">
    <property type="term" value="F:oxidoreductase activity, acting on the CH-OH group of donors, oxygen as acceptor"/>
    <property type="evidence" value="ECO:0007669"/>
    <property type="project" value="InterPro"/>
</dbReference>